<keyword evidence="5 8" id="KW-0119">Carbohydrate metabolism</keyword>
<keyword evidence="7 8" id="KW-0624">Polysaccharide degradation</keyword>
<comment type="catalytic activity">
    <reaction evidence="1 9">
        <text>Endohydrolysis of (1-&gt;4)-beta-D-glucosidic linkages in cellulose, lichenin and cereal beta-D-glucans.</text>
        <dbReference type="EC" id="3.2.1.4"/>
    </reaction>
</comment>
<sequence>MCSNLVSRVLILAWLSAMTTAQTVTSQNNYKDALSKCLLFFEGQRSGKLPPSQRLTWRKDSALKDGSDIGRDLVGGYYDAGDNVKFNFPMAFTTTMLSWSVLEFGNSMGADHEHALEAIRWGTDYFLKATSVPDSVVGAVGDPNGDHTCWQRPEDMDTPRTSYVVTKEKPGSEVSAEIAAALAASSMVFKDSDKDYSALLLKRSIEVFEFADKYRGSYGDSIGSGVCPFYCDFSGYMDELVWGATWLYKATNTPDYWNYVRNNIVGDITEFGWDSKHAGINVLVSQWAMTDANNSSPFILKADQLVCSILPESPAQKSVTYSPGGLLFKPGGSNLQHTTSLSFLLSVYAGYMKANNKVVDCGNTVVVTPAKLVDFTKGQVDYILGKNPLGMSYMVGFGQKFPQKIHHRGSVIPSIDQHPQHIECHGGDEYFKSNSPNPNLLTGAIVGGPAENDTFEDSRSNVAQSEPTTYINAAFVDAIQYIHQVFRIKFHLHHLITLLHTIREHHAPSQWTLIFPNVVPIGGVVVGMLEMYQYVLCLLSGRVTSLESLVCVTSRQVLSSQNFNDKIRNYTLYLLDFLGVRPPSIACTTSLTSA</sequence>
<dbReference type="InterPro" id="IPR008928">
    <property type="entry name" value="6-hairpin_glycosidase_sf"/>
</dbReference>
<dbReference type="PROSITE" id="PS00592">
    <property type="entry name" value="GH9_2"/>
    <property type="match status" value="1"/>
</dbReference>
<feature type="active site" evidence="8">
    <location>
        <position position="406"/>
    </location>
</feature>
<proteinExistence type="inferred from homology"/>
<feature type="signal peptide" evidence="9">
    <location>
        <begin position="1"/>
        <end position="21"/>
    </location>
</feature>
<dbReference type="InterPro" id="IPR018221">
    <property type="entry name" value="Glyco_hydro_9_His_AS"/>
</dbReference>
<evidence type="ECO:0000256" key="9">
    <source>
        <dbReference type="RuleBase" id="RU361166"/>
    </source>
</evidence>
<dbReference type="FunFam" id="1.50.10.10:FF:000020">
    <property type="entry name" value="Endoglucanase"/>
    <property type="match status" value="1"/>
</dbReference>
<dbReference type="PANTHER" id="PTHR22298">
    <property type="entry name" value="ENDO-1,4-BETA-GLUCANASE"/>
    <property type="match status" value="1"/>
</dbReference>
<evidence type="ECO:0000256" key="2">
    <source>
        <dbReference type="ARBA" id="ARBA00007072"/>
    </source>
</evidence>
<reference evidence="11 12" key="1">
    <citation type="submission" date="2019-09" db="EMBL/GenBank/DDBJ databases">
        <authorList>
            <person name="Ou C."/>
        </authorList>
    </citation>
    <scope>NUCLEOTIDE SEQUENCE [LARGE SCALE GENOMIC DNA]</scope>
    <source>
        <strain evidence="11">S2</strain>
        <tissue evidence="11">Leaf</tissue>
    </source>
</reference>
<evidence type="ECO:0000313" key="11">
    <source>
        <dbReference type="EMBL" id="KAB2604776.1"/>
    </source>
</evidence>
<comment type="similarity">
    <text evidence="2 8 9">Belongs to the glycosyl hydrolase 9 (cellulase E) family.</text>
</comment>
<evidence type="ECO:0000259" key="10">
    <source>
        <dbReference type="Pfam" id="PF00759"/>
    </source>
</evidence>
<dbReference type="Pfam" id="PF00759">
    <property type="entry name" value="Glyco_hydro_9"/>
    <property type="match status" value="1"/>
</dbReference>
<evidence type="ECO:0000256" key="3">
    <source>
        <dbReference type="ARBA" id="ARBA00022801"/>
    </source>
</evidence>
<feature type="domain" description="Glycoside hydrolase family 9" evidence="10">
    <location>
        <begin position="30"/>
        <end position="478"/>
    </location>
</feature>
<protein>
    <recommendedName>
        <fullName evidence="9">Endoglucanase</fullName>
        <ecNumber evidence="9">3.2.1.4</ecNumber>
    </recommendedName>
</protein>
<feature type="chain" id="PRO_5024507864" description="Endoglucanase" evidence="9">
    <location>
        <begin position="22"/>
        <end position="594"/>
    </location>
</feature>
<keyword evidence="9" id="KW-0732">Signal</keyword>
<name>A0A5N5FNS7_9ROSA</name>
<gene>
    <name evidence="11" type="ORF">D8674_039097</name>
</gene>
<keyword evidence="4 9" id="KW-0136">Cellulose degradation</keyword>
<dbReference type="Gene3D" id="1.50.10.10">
    <property type="match status" value="1"/>
</dbReference>
<keyword evidence="12" id="KW-1185">Reference proteome</keyword>
<dbReference type="GO" id="GO:0008810">
    <property type="term" value="F:cellulase activity"/>
    <property type="evidence" value="ECO:0007669"/>
    <property type="project" value="UniProtKB-EC"/>
</dbReference>
<dbReference type="Proteomes" id="UP000327157">
    <property type="component" value="Unassembled WGS sequence"/>
</dbReference>
<evidence type="ECO:0000256" key="6">
    <source>
        <dbReference type="ARBA" id="ARBA00023295"/>
    </source>
</evidence>
<evidence type="ECO:0000256" key="8">
    <source>
        <dbReference type="PROSITE-ProRule" id="PRU10059"/>
    </source>
</evidence>
<dbReference type="OrthoDB" id="10257085at2759"/>
<dbReference type="EC" id="3.2.1.4" evidence="9"/>
<accession>A0A5N5FNS7</accession>
<dbReference type="AlphaFoldDB" id="A0A5N5FNS7"/>
<organism evidence="11 12">
    <name type="scientific">Pyrus ussuriensis x Pyrus communis</name>
    <dbReference type="NCBI Taxonomy" id="2448454"/>
    <lineage>
        <taxon>Eukaryota</taxon>
        <taxon>Viridiplantae</taxon>
        <taxon>Streptophyta</taxon>
        <taxon>Embryophyta</taxon>
        <taxon>Tracheophyta</taxon>
        <taxon>Spermatophyta</taxon>
        <taxon>Magnoliopsida</taxon>
        <taxon>eudicotyledons</taxon>
        <taxon>Gunneridae</taxon>
        <taxon>Pentapetalae</taxon>
        <taxon>rosids</taxon>
        <taxon>fabids</taxon>
        <taxon>Rosales</taxon>
        <taxon>Rosaceae</taxon>
        <taxon>Amygdaloideae</taxon>
        <taxon>Maleae</taxon>
        <taxon>Pyrus</taxon>
    </lineage>
</organism>
<dbReference type="InterPro" id="IPR001701">
    <property type="entry name" value="Glyco_hydro_9"/>
</dbReference>
<evidence type="ECO:0000256" key="1">
    <source>
        <dbReference type="ARBA" id="ARBA00000966"/>
    </source>
</evidence>
<evidence type="ECO:0000256" key="5">
    <source>
        <dbReference type="ARBA" id="ARBA00023277"/>
    </source>
</evidence>
<evidence type="ECO:0000256" key="4">
    <source>
        <dbReference type="ARBA" id="ARBA00023001"/>
    </source>
</evidence>
<comment type="caution">
    <text evidence="11">The sequence shown here is derived from an EMBL/GenBank/DDBJ whole genome shotgun (WGS) entry which is preliminary data.</text>
</comment>
<dbReference type="GO" id="GO:0030245">
    <property type="term" value="P:cellulose catabolic process"/>
    <property type="evidence" value="ECO:0007669"/>
    <property type="project" value="UniProtKB-KW"/>
</dbReference>
<dbReference type="SUPFAM" id="SSF48208">
    <property type="entry name" value="Six-hairpin glycosidases"/>
    <property type="match status" value="1"/>
</dbReference>
<keyword evidence="3 8" id="KW-0378">Hydrolase</keyword>
<dbReference type="EMBL" id="SMOL01000583">
    <property type="protein sequence ID" value="KAB2604776.1"/>
    <property type="molecule type" value="Genomic_DNA"/>
</dbReference>
<evidence type="ECO:0000313" key="12">
    <source>
        <dbReference type="Proteomes" id="UP000327157"/>
    </source>
</evidence>
<evidence type="ECO:0000256" key="7">
    <source>
        <dbReference type="ARBA" id="ARBA00023326"/>
    </source>
</evidence>
<reference evidence="11 12" key="2">
    <citation type="submission" date="2019-11" db="EMBL/GenBank/DDBJ databases">
        <title>A de novo genome assembly of a pear dwarfing rootstock.</title>
        <authorList>
            <person name="Wang F."/>
            <person name="Wang J."/>
            <person name="Li S."/>
            <person name="Zhang Y."/>
            <person name="Fang M."/>
            <person name="Ma L."/>
            <person name="Zhao Y."/>
            <person name="Jiang S."/>
        </authorList>
    </citation>
    <scope>NUCLEOTIDE SEQUENCE [LARGE SCALE GENOMIC DNA]</scope>
    <source>
        <strain evidence="11">S2</strain>
        <tissue evidence="11">Leaf</tissue>
    </source>
</reference>
<keyword evidence="6 8" id="KW-0326">Glycosidase</keyword>
<dbReference type="InterPro" id="IPR012341">
    <property type="entry name" value="6hp_glycosidase-like_sf"/>
</dbReference>